<evidence type="ECO:0000256" key="7">
    <source>
        <dbReference type="ARBA" id="ARBA00022670"/>
    </source>
</evidence>
<evidence type="ECO:0000256" key="9">
    <source>
        <dbReference type="ARBA" id="ARBA00022801"/>
    </source>
</evidence>
<feature type="domain" description="Aminopeptidase N-like N-terminal" evidence="14">
    <location>
        <begin position="58"/>
        <end position="228"/>
    </location>
</feature>
<dbReference type="InterPro" id="IPR014782">
    <property type="entry name" value="Peptidase_M1_dom"/>
</dbReference>
<evidence type="ECO:0000259" key="14">
    <source>
        <dbReference type="Pfam" id="PF17900"/>
    </source>
</evidence>
<dbReference type="Pfam" id="PF18962">
    <property type="entry name" value="Por_Secre_tail"/>
    <property type="match status" value="1"/>
</dbReference>
<dbReference type="GO" id="GO:0006508">
    <property type="term" value="P:proteolysis"/>
    <property type="evidence" value="ECO:0007669"/>
    <property type="project" value="UniProtKB-KW"/>
</dbReference>
<dbReference type="GO" id="GO:0016020">
    <property type="term" value="C:membrane"/>
    <property type="evidence" value="ECO:0007669"/>
    <property type="project" value="TreeGrafter"/>
</dbReference>
<dbReference type="SUPFAM" id="SSF63737">
    <property type="entry name" value="Leukotriene A4 hydrolase N-terminal domain"/>
    <property type="match status" value="1"/>
</dbReference>
<dbReference type="CDD" id="cd09603">
    <property type="entry name" value="M1_APN_like"/>
    <property type="match status" value="1"/>
</dbReference>
<reference evidence="16" key="1">
    <citation type="journal article" date="2020" name="Int. J. Syst. Evol. Microbiol.">
        <title>Aquipluma nitroreducens gen. nov. sp. nov., a novel facultatively anaerobic bacterium isolated from a freshwater lake.</title>
        <authorList>
            <person name="Watanabe M."/>
            <person name="Kojima H."/>
            <person name="Fukui M."/>
        </authorList>
    </citation>
    <scope>NUCLEOTIDE SEQUENCE</scope>
    <source>
        <strain evidence="16">MeG22</strain>
    </source>
</reference>
<evidence type="ECO:0000313" key="16">
    <source>
        <dbReference type="EMBL" id="BBE17741.1"/>
    </source>
</evidence>
<evidence type="ECO:0000256" key="10">
    <source>
        <dbReference type="ARBA" id="ARBA00022833"/>
    </source>
</evidence>
<dbReference type="SUPFAM" id="SSF55486">
    <property type="entry name" value="Metalloproteases ('zincins'), catalytic domain"/>
    <property type="match status" value="1"/>
</dbReference>
<dbReference type="Proteomes" id="UP001193389">
    <property type="component" value="Chromosome"/>
</dbReference>
<dbReference type="AlphaFoldDB" id="A0A5K7S849"/>
<proteinExistence type="inferred from homology"/>
<dbReference type="PRINTS" id="PR00756">
    <property type="entry name" value="ALADIPTASE"/>
</dbReference>
<protein>
    <recommendedName>
        <fullName evidence="5">Aminopeptidase N</fullName>
        <ecNumber evidence="4">3.4.11.2</ecNumber>
    </recommendedName>
</protein>
<dbReference type="RefSeq" id="WP_318350715.1">
    <property type="nucleotide sequence ID" value="NZ_AP018694.1"/>
</dbReference>
<dbReference type="InterPro" id="IPR026444">
    <property type="entry name" value="Secre_tail"/>
</dbReference>
<keyword evidence="10" id="KW-0862">Zinc</keyword>
<keyword evidence="6 16" id="KW-0031">Aminopeptidase</keyword>
<dbReference type="GO" id="GO:0016285">
    <property type="term" value="F:alanyl aminopeptidase activity"/>
    <property type="evidence" value="ECO:0007669"/>
    <property type="project" value="UniProtKB-EC"/>
</dbReference>
<feature type="signal peptide" evidence="12">
    <location>
        <begin position="1"/>
        <end position="20"/>
    </location>
</feature>
<evidence type="ECO:0000259" key="13">
    <source>
        <dbReference type="Pfam" id="PF01433"/>
    </source>
</evidence>
<comment type="similarity">
    <text evidence="3">Belongs to the peptidase M1 family.</text>
</comment>
<keyword evidence="11" id="KW-0482">Metalloprotease</keyword>
<evidence type="ECO:0000256" key="2">
    <source>
        <dbReference type="ARBA" id="ARBA00001947"/>
    </source>
</evidence>
<dbReference type="Gene3D" id="2.60.40.1730">
    <property type="entry name" value="tricorn interacting facor f3 domain"/>
    <property type="match status" value="1"/>
</dbReference>
<dbReference type="GO" id="GO:0042277">
    <property type="term" value="F:peptide binding"/>
    <property type="evidence" value="ECO:0007669"/>
    <property type="project" value="TreeGrafter"/>
</dbReference>
<evidence type="ECO:0000313" key="17">
    <source>
        <dbReference type="Proteomes" id="UP001193389"/>
    </source>
</evidence>
<name>A0A5K7S849_9BACT</name>
<dbReference type="GO" id="GO:0005615">
    <property type="term" value="C:extracellular space"/>
    <property type="evidence" value="ECO:0007669"/>
    <property type="project" value="TreeGrafter"/>
</dbReference>
<feature type="chain" id="PRO_5024422181" description="Aminopeptidase N" evidence="12">
    <location>
        <begin position="21"/>
        <end position="646"/>
    </location>
</feature>
<evidence type="ECO:0000256" key="6">
    <source>
        <dbReference type="ARBA" id="ARBA00022438"/>
    </source>
</evidence>
<dbReference type="EC" id="3.4.11.2" evidence="4"/>
<dbReference type="PANTHER" id="PTHR11533:SF174">
    <property type="entry name" value="PUROMYCIN-SENSITIVE AMINOPEPTIDASE-RELATED"/>
    <property type="match status" value="1"/>
</dbReference>
<dbReference type="EMBL" id="AP018694">
    <property type="protein sequence ID" value="BBE17741.1"/>
    <property type="molecule type" value="Genomic_DNA"/>
</dbReference>
<evidence type="ECO:0000256" key="11">
    <source>
        <dbReference type="ARBA" id="ARBA00023049"/>
    </source>
</evidence>
<keyword evidence="17" id="KW-1185">Reference proteome</keyword>
<comment type="catalytic activity">
    <reaction evidence="1">
        <text>Release of an N-terminal amino acid, Xaa-|-Yaa- from a peptide, amide or arylamide. Xaa is preferably Ala, but may be most amino acids including Pro (slow action). When a terminal hydrophobic residue is followed by a prolyl residue, the two may be released as an intact Xaa-Pro dipeptide.</text>
        <dbReference type="EC" id="3.4.11.2"/>
    </reaction>
</comment>
<keyword evidence="12" id="KW-0732">Signal</keyword>
<dbReference type="InterPro" id="IPR050344">
    <property type="entry name" value="Peptidase_M1_aminopeptidases"/>
</dbReference>
<dbReference type="GO" id="GO:0070006">
    <property type="term" value="F:metalloaminopeptidase activity"/>
    <property type="evidence" value="ECO:0007669"/>
    <property type="project" value="TreeGrafter"/>
</dbReference>
<feature type="domain" description="Peptidase M1 membrane alanine aminopeptidase" evidence="13">
    <location>
        <begin position="317"/>
        <end position="463"/>
    </location>
</feature>
<evidence type="ECO:0000256" key="1">
    <source>
        <dbReference type="ARBA" id="ARBA00000098"/>
    </source>
</evidence>
<evidence type="ECO:0000259" key="15">
    <source>
        <dbReference type="Pfam" id="PF18962"/>
    </source>
</evidence>
<evidence type="ECO:0000256" key="5">
    <source>
        <dbReference type="ARBA" id="ARBA00015611"/>
    </source>
</evidence>
<dbReference type="KEGG" id="anf:AQPE_1898"/>
<dbReference type="Pfam" id="PF17900">
    <property type="entry name" value="Peptidase_M1_N"/>
    <property type="match status" value="1"/>
</dbReference>
<dbReference type="Gene3D" id="1.10.390.10">
    <property type="entry name" value="Neutral Protease Domain 2"/>
    <property type="match status" value="1"/>
</dbReference>
<dbReference type="InterPro" id="IPR001930">
    <property type="entry name" value="Peptidase_M1"/>
</dbReference>
<dbReference type="InterPro" id="IPR045357">
    <property type="entry name" value="Aminopeptidase_N-like_N"/>
</dbReference>
<dbReference type="NCBIfam" id="TIGR04183">
    <property type="entry name" value="Por_Secre_tail"/>
    <property type="match status" value="1"/>
</dbReference>
<dbReference type="GO" id="GO:0043171">
    <property type="term" value="P:peptide catabolic process"/>
    <property type="evidence" value="ECO:0007669"/>
    <property type="project" value="TreeGrafter"/>
</dbReference>
<dbReference type="PANTHER" id="PTHR11533">
    <property type="entry name" value="PROTEASE M1 ZINC METALLOPROTEASE"/>
    <property type="match status" value="1"/>
</dbReference>
<evidence type="ECO:0000256" key="3">
    <source>
        <dbReference type="ARBA" id="ARBA00010136"/>
    </source>
</evidence>
<sequence>MKKLIFLFLILAFHFGRAQAPDPNFNDKAAFNDRLVYQKSAGYAESADYSSTDVIYQRLNFTVDPAVNYISGSVFSSVKFLKDDVAQVLFDLNDVMIVDSVQYNQKKIVFEHSANKVSVVLLSLAVKNSIGSVGIFYHGAPRQNGMGSFVSSTHNNNPIIWTLSEPYGAKDWWPCKESLSDKIDSVDVYITCPQQYKAASNGKLVEDKVSGQNRTAHWSHRYPIATYLVGIAVTNYETYSDFLDLANGEKIEVLNYVYPEYLTTAKSKSADILNILSFYNRKFMTYPFASEKYGHAQFGWGGGMEHQTMSFMTNLDFELVAHEMAHQWFGDYITLASWYDIWLNEGFATYLTGLTYENLLNGQYWQNWKNIQVSRITSSPDGSVYVADTTDVNRIFNGRLSYSKGAYLLHMLRWEIGDSLFFKGLKNYLKDPEIANGFASQEKFVAHMEAVADTSFTEFFKDWYYGEGYPIYRLTYYTDYGDSGKQKLRISQSSSNSSVGFFEMHIPVRIWKDGTYSDLRLYNTSQNQEFVISDTKVDRIEFDPDKWLIAKSDLVDAVLHVSEIADIQIIPENESKSIRILLPENSGKGKIRIVDLSGRIVKNCELFGTDTKIATSDLRSGFYLVEVKSGKLGKTEKVLLSPRQAE</sequence>
<dbReference type="GO" id="GO:0005737">
    <property type="term" value="C:cytoplasm"/>
    <property type="evidence" value="ECO:0007669"/>
    <property type="project" value="TreeGrafter"/>
</dbReference>
<dbReference type="InterPro" id="IPR042097">
    <property type="entry name" value="Aminopeptidase_N-like_N_sf"/>
</dbReference>
<feature type="domain" description="Secretion system C-terminal sorting" evidence="15">
    <location>
        <begin position="578"/>
        <end position="638"/>
    </location>
</feature>
<accession>A0A5K7S849</accession>
<keyword evidence="8" id="KW-0479">Metal-binding</keyword>
<gene>
    <name evidence="16" type="ORF">AQPE_1898</name>
</gene>
<evidence type="ECO:0000256" key="12">
    <source>
        <dbReference type="SAM" id="SignalP"/>
    </source>
</evidence>
<evidence type="ECO:0000256" key="8">
    <source>
        <dbReference type="ARBA" id="ARBA00022723"/>
    </source>
</evidence>
<dbReference type="GO" id="GO:0008270">
    <property type="term" value="F:zinc ion binding"/>
    <property type="evidence" value="ECO:0007669"/>
    <property type="project" value="InterPro"/>
</dbReference>
<keyword evidence="7" id="KW-0645">Protease</keyword>
<dbReference type="Pfam" id="PF01433">
    <property type="entry name" value="Peptidase_M1"/>
    <property type="match status" value="1"/>
</dbReference>
<comment type="cofactor">
    <cofactor evidence="2">
        <name>Zn(2+)</name>
        <dbReference type="ChEBI" id="CHEBI:29105"/>
    </cofactor>
</comment>
<dbReference type="InterPro" id="IPR027268">
    <property type="entry name" value="Peptidase_M4/M1_CTD_sf"/>
</dbReference>
<evidence type="ECO:0000256" key="4">
    <source>
        <dbReference type="ARBA" id="ARBA00012564"/>
    </source>
</evidence>
<keyword evidence="9" id="KW-0378">Hydrolase</keyword>
<organism evidence="16 17">
    <name type="scientific">Aquipluma nitroreducens</name>
    <dbReference type="NCBI Taxonomy" id="2010828"/>
    <lineage>
        <taxon>Bacteria</taxon>
        <taxon>Pseudomonadati</taxon>
        <taxon>Bacteroidota</taxon>
        <taxon>Bacteroidia</taxon>
        <taxon>Marinilabiliales</taxon>
        <taxon>Prolixibacteraceae</taxon>
        <taxon>Aquipluma</taxon>
    </lineage>
</organism>